<comment type="similarity">
    <text evidence="11">Belongs to the UPF0053 family. PaeA subfamily.</text>
</comment>
<dbReference type="InterPro" id="IPR005170">
    <property type="entry name" value="Transptr-assoc_dom"/>
</dbReference>
<dbReference type="Pfam" id="PF03471">
    <property type="entry name" value="CorC_HlyC"/>
    <property type="match status" value="1"/>
</dbReference>
<keyword evidence="9 14" id="KW-0472">Membrane</keyword>
<keyword evidence="3" id="KW-1003">Cell membrane</keyword>
<dbReference type="PANTHER" id="PTHR22777:SF16">
    <property type="entry name" value="POLYAMINE EXPORT PROTEIN"/>
    <property type="match status" value="1"/>
</dbReference>
<evidence type="ECO:0000256" key="12">
    <source>
        <dbReference type="ARBA" id="ARBA00039818"/>
    </source>
</evidence>
<evidence type="ECO:0000313" key="18">
    <source>
        <dbReference type="EMBL" id="KMT65399.1"/>
    </source>
</evidence>
<feature type="transmembrane region" description="Helical" evidence="15">
    <location>
        <begin position="96"/>
        <end position="116"/>
    </location>
</feature>
<evidence type="ECO:0000256" key="3">
    <source>
        <dbReference type="ARBA" id="ARBA00022475"/>
    </source>
</evidence>
<feature type="domain" description="CNNM transmembrane" evidence="17">
    <location>
        <begin position="1"/>
        <end position="198"/>
    </location>
</feature>
<dbReference type="EMBL" id="LAZL01000011">
    <property type="protein sequence ID" value="KMT65399.1"/>
    <property type="molecule type" value="Genomic_DNA"/>
</dbReference>
<evidence type="ECO:0000256" key="15">
    <source>
        <dbReference type="SAM" id="Phobius"/>
    </source>
</evidence>
<dbReference type="GO" id="GO:0005886">
    <property type="term" value="C:plasma membrane"/>
    <property type="evidence" value="ECO:0007669"/>
    <property type="project" value="UniProtKB-SubCell"/>
</dbReference>
<dbReference type="AlphaFoldDB" id="A0A0J8GVR0"/>
<dbReference type="PATRIC" id="fig|1513271.3.peg.1735"/>
<feature type="domain" description="CBS" evidence="16">
    <location>
        <begin position="281"/>
        <end position="340"/>
    </location>
</feature>
<evidence type="ECO:0000256" key="11">
    <source>
        <dbReference type="ARBA" id="ARBA00038280"/>
    </source>
</evidence>
<sequence>MNQDFIWICLLIIASAFFAIAEISLAAARQIKLNVLVDEGNQQAKLVLALQANSGAFIAAIQIALNAIAILGGIIGEAAFTPMIKELIAYFYQGDFLHPISFTLSFFFVTSLFILFADLIPKRIGMALPETIALKVAKPMMFCVTILKPFVVLFDGLSNLIMKLCRLPTERVDIVTAQDIVAMMDAGAASGSIQSHEYEMIGNVFELENRSLMSVMTVRDDIIYFDDQDTSQDISAKIINHPHNFYLMCDNNLDQIVGIVESKALLKKVLAGYQAEITPDMIEKDVFFLPDSLSLSEALEAFKHHTQPVAIVLNEYSLVVGLVTIKDVINVVVDGFNGQMTEQLILKRDANSWLMDGSAAIIDVSRVLDVAEMSDPENYETLSGFIMHKLKKLPQLTDSVLFSNYRFEVVDMDKLRISKLLVTKITNT</sequence>
<dbReference type="InterPro" id="IPR044751">
    <property type="entry name" value="Ion_transp-like_CBS"/>
</dbReference>
<proteinExistence type="inferred from homology"/>
<keyword evidence="7 14" id="KW-1133">Transmembrane helix</keyword>
<gene>
    <name evidence="18" type="ORF">XM47_08515</name>
</gene>
<evidence type="ECO:0000256" key="2">
    <source>
        <dbReference type="ARBA" id="ARBA00022448"/>
    </source>
</evidence>
<keyword evidence="8 13" id="KW-0129">CBS domain</keyword>
<dbReference type="PROSITE" id="PS51371">
    <property type="entry name" value="CBS"/>
    <property type="match status" value="1"/>
</dbReference>
<evidence type="ECO:0000259" key="16">
    <source>
        <dbReference type="PROSITE" id="PS51371"/>
    </source>
</evidence>
<keyword evidence="5 14" id="KW-0812">Transmembrane</keyword>
<dbReference type="GO" id="GO:0050660">
    <property type="term" value="F:flavin adenine dinucleotide binding"/>
    <property type="evidence" value="ECO:0007669"/>
    <property type="project" value="InterPro"/>
</dbReference>
<dbReference type="Pfam" id="PF00571">
    <property type="entry name" value="CBS"/>
    <property type="match status" value="1"/>
</dbReference>
<dbReference type="RefSeq" id="WP_048691629.1">
    <property type="nucleotide sequence ID" value="NZ_KQ130488.1"/>
</dbReference>
<evidence type="ECO:0000256" key="4">
    <source>
        <dbReference type="ARBA" id="ARBA00022519"/>
    </source>
</evidence>
<evidence type="ECO:0000256" key="9">
    <source>
        <dbReference type="ARBA" id="ARBA00023136"/>
    </source>
</evidence>
<evidence type="ECO:0000256" key="5">
    <source>
        <dbReference type="ARBA" id="ARBA00022692"/>
    </source>
</evidence>
<reference evidence="18 19" key="1">
    <citation type="submission" date="2015-04" db="EMBL/GenBank/DDBJ databases">
        <title>Draft Genome Sequence of the Novel Agar-Digesting Marine Bacterium Q1.</title>
        <authorList>
            <person name="Li Y."/>
            <person name="Li D."/>
            <person name="Chen G."/>
            <person name="Du Z."/>
        </authorList>
    </citation>
    <scope>NUCLEOTIDE SEQUENCE [LARGE SCALE GENOMIC DNA]</scope>
    <source>
        <strain evidence="18 19">Q1</strain>
    </source>
</reference>
<comment type="subcellular location">
    <subcellularLocation>
        <location evidence="1">Cell inner membrane</location>
        <topology evidence="1">Multi-pass membrane protein</topology>
    </subcellularLocation>
</comment>
<dbReference type="PROSITE" id="PS51846">
    <property type="entry name" value="CNNM"/>
    <property type="match status" value="1"/>
</dbReference>
<evidence type="ECO:0000313" key="19">
    <source>
        <dbReference type="Proteomes" id="UP000037600"/>
    </source>
</evidence>
<keyword evidence="4" id="KW-0997">Cell inner membrane</keyword>
<dbReference type="SUPFAM" id="SSF56176">
    <property type="entry name" value="FAD-binding/transporter-associated domain-like"/>
    <property type="match status" value="1"/>
</dbReference>
<dbReference type="Pfam" id="PF01595">
    <property type="entry name" value="CNNM"/>
    <property type="match status" value="1"/>
</dbReference>
<evidence type="ECO:0000256" key="10">
    <source>
        <dbReference type="ARBA" id="ARBA00037177"/>
    </source>
</evidence>
<dbReference type="Gene3D" id="3.10.580.10">
    <property type="entry name" value="CBS-domain"/>
    <property type="match status" value="1"/>
</dbReference>
<dbReference type="InterPro" id="IPR016169">
    <property type="entry name" value="FAD-bd_PCMH_sub2"/>
</dbReference>
<keyword evidence="2" id="KW-0813">Transport</keyword>
<dbReference type="CDD" id="cd04590">
    <property type="entry name" value="CBS_pair_CorC_HlyC_assoc"/>
    <property type="match status" value="1"/>
</dbReference>
<evidence type="ECO:0000259" key="17">
    <source>
        <dbReference type="PROSITE" id="PS51846"/>
    </source>
</evidence>
<dbReference type="STRING" id="1513271.XM47_08515"/>
<accession>A0A0J8GVR0</accession>
<keyword evidence="6" id="KW-0677">Repeat</keyword>
<dbReference type="InterPro" id="IPR002550">
    <property type="entry name" value="CNNM"/>
</dbReference>
<dbReference type="OrthoDB" id="9797674at2"/>
<dbReference type="Proteomes" id="UP000037600">
    <property type="component" value="Unassembled WGS sequence"/>
</dbReference>
<comment type="caution">
    <text evidence="18">The sequence shown here is derived from an EMBL/GenBank/DDBJ whole genome shotgun (WGS) entry which is preliminary data.</text>
</comment>
<comment type="function">
    <text evidence="10">Involved in cadaverine and putrescine tolerance in stationary phase. May facilitate the efflux of both cadaverine and putrescine from the cytoplasm, reducing potentially toxic levels under certain stress conditions.</text>
</comment>
<evidence type="ECO:0000256" key="14">
    <source>
        <dbReference type="PROSITE-ProRule" id="PRU01193"/>
    </source>
</evidence>
<organism evidence="18 19">
    <name type="scientific">Catenovulum maritimum</name>
    <dbReference type="NCBI Taxonomy" id="1513271"/>
    <lineage>
        <taxon>Bacteria</taxon>
        <taxon>Pseudomonadati</taxon>
        <taxon>Pseudomonadota</taxon>
        <taxon>Gammaproteobacteria</taxon>
        <taxon>Alteromonadales</taxon>
        <taxon>Alteromonadaceae</taxon>
        <taxon>Catenovulum</taxon>
    </lineage>
</organism>
<dbReference type="SUPFAM" id="SSF54631">
    <property type="entry name" value="CBS-domain pair"/>
    <property type="match status" value="1"/>
</dbReference>
<dbReference type="InterPro" id="IPR046342">
    <property type="entry name" value="CBS_dom_sf"/>
</dbReference>
<dbReference type="InterPro" id="IPR036318">
    <property type="entry name" value="FAD-bd_PCMH-like_sf"/>
</dbReference>
<evidence type="ECO:0000256" key="6">
    <source>
        <dbReference type="ARBA" id="ARBA00022737"/>
    </source>
</evidence>
<keyword evidence="19" id="KW-1185">Reference proteome</keyword>
<dbReference type="Gene3D" id="3.30.465.10">
    <property type="match status" value="1"/>
</dbReference>
<protein>
    <recommendedName>
        <fullName evidence="12">Polyamine export protein</fullName>
    </recommendedName>
</protein>
<evidence type="ECO:0000256" key="7">
    <source>
        <dbReference type="ARBA" id="ARBA00022989"/>
    </source>
</evidence>
<dbReference type="PANTHER" id="PTHR22777">
    <property type="entry name" value="HEMOLYSIN-RELATED"/>
    <property type="match status" value="1"/>
</dbReference>
<evidence type="ECO:0000256" key="8">
    <source>
        <dbReference type="ARBA" id="ARBA00023122"/>
    </source>
</evidence>
<feature type="transmembrane region" description="Helical" evidence="15">
    <location>
        <begin position="52"/>
        <end position="75"/>
    </location>
</feature>
<dbReference type="SMART" id="SM01091">
    <property type="entry name" value="CorC_HlyC"/>
    <property type="match status" value="1"/>
</dbReference>
<evidence type="ECO:0000256" key="13">
    <source>
        <dbReference type="PROSITE-ProRule" id="PRU00703"/>
    </source>
</evidence>
<name>A0A0J8GVR0_9ALTE</name>
<dbReference type="InterPro" id="IPR000644">
    <property type="entry name" value="CBS_dom"/>
</dbReference>
<evidence type="ECO:0000256" key="1">
    <source>
        <dbReference type="ARBA" id="ARBA00004429"/>
    </source>
</evidence>